<keyword evidence="2" id="KW-1185">Reference proteome</keyword>
<sequence length="55" mass="6304">MGCLVDILRFTVWPFSLDAYLRKLVDQAEITQVDGAFDSGLDWVADVHTNFMHFV</sequence>
<organism evidence="1 2">
    <name type="scientific">Laccaria amethystina LaAM-08-1</name>
    <dbReference type="NCBI Taxonomy" id="1095629"/>
    <lineage>
        <taxon>Eukaryota</taxon>
        <taxon>Fungi</taxon>
        <taxon>Dikarya</taxon>
        <taxon>Basidiomycota</taxon>
        <taxon>Agaricomycotina</taxon>
        <taxon>Agaricomycetes</taxon>
        <taxon>Agaricomycetidae</taxon>
        <taxon>Agaricales</taxon>
        <taxon>Agaricineae</taxon>
        <taxon>Hydnangiaceae</taxon>
        <taxon>Laccaria</taxon>
    </lineage>
</organism>
<dbReference type="EMBL" id="KN838557">
    <property type="protein sequence ID" value="KIK05860.1"/>
    <property type="molecule type" value="Genomic_DNA"/>
</dbReference>
<proteinExistence type="predicted"/>
<dbReference type="AlphaFoldDB" id="A0A0C9X186"/>
<gene>
    <name evidence="1" type="ORF">K443DRAFT_674898</name>
</gene>
<dbReference type="Proteomes" id="UP000054477">
    <property type="component" value="Unassembled WGS sequence"/>
</dbReference>
<evidence type="ECO:0000313" key="2">
    <source>
        <dbReference type="Proteomes" id="UP000054477"/>
    </source>
</evidence>
<reference evidence="1 2" key="1">
    <citation type="submission" date="2014-04" db="EMBL/GenBank/DDBJ databases">
        <authorList>
            <consortium name="DOE Joint Genome Institute"/>
            <person name="Kuo A."/>
            <person name="Kohler A."/>
            <person name="Nagy L.G."/>
            <person name="Floudas D."/>
            <person name="Copeland A."/>
            <person name="Barry K.W."/>
            <person name="Cichocki N."/>
            <person name="Veneault-Fourrey C."/>
            <person name="LaButti K."/>
            <person name="Lindquist E.A."/>
            <person name="Lipzen A."/>
            <person name="Lundell T."/>
            <person name="Morin E."/>
            <person name="Murat C."/>
            <person name="Sun H."/>
            <person name="Tunlid A."/>
            <person name="Henrissat B."/>
            <person name="Grigoriev I.V."/>
            <person name="Hibbett D.S."/>
            <person name="Martin F."/>
            <person name="Nordberg H.P."/>
            <person name="Cantor M.N."/>
            <person name="Hua S.X."/>
        </authorList>
    </citation>
    <scope>NUCLEOTIDE SEQUENCE [LARGE SCALE GENOMIC DNA]</scope>
    <source>
        <strain evidence="1 2">LaAM-08-1</strain>
    </source>
</reference>
<evidence type="ECO:0000313" key="1">
    <source>
        <dbReference type="EMBL" id="KIK05860.1"/>
    </source>
</evidence>
<accession>A0A0C9X186</accession>
<dbReference type="OrthoDB" id="107110at2759"/>
<protein>
    <submittedName>
        <fullName evidence="1">Uncharacterized protein</fullName>
    </submittedName>
</protein>
<reference evidence="2" key="2">
    <citation type="submission" date="2015-01" db="EMBL/GenBank/DDBJ databases">
        <title>Evolutionary Origins and Diversification of the Mycorrhizal Mutualists.</title>
        <authorList>
            <consortium name="DOE Joint Genome Institute"/>
            <consortium name="Mycorrhizal Genomics Consortium"/>
            <person name="Kohler A."/>
            <person name="Kuo A."/>
            <person name="Nagy L.G."/>
            <person name="Floudas D."/>
            <person name="Copeland A."/>
            <person name="Barry K.W."/>
            <person name="Cichocki N."/>
            <person name="Veneault-Fourrey C."/>
            <person name="LaButti K."/>
            <person name="Lindquist E.A."/>
            <person name="Lipzen A."/>
            <person name="Lundell T."/>
            <person name="Morin E."/>
            <person name="Murat C."/>
            <person name="Riley R."/>
            <person name="Ohm R."/>
            <person name="Sun H."/>
            <person name="Tunlid A."/>
            <person name="Henrissat B."/>
            <person name="Grigoriev I.V."/>
            <person name="Hibbett D.S."/>
            <person name="Martin F."/>
        </authorList>
    </citation>
    <scope>NUCLEOTIDE SEQUENCE [LARGE SCALE GENOMIC DNA]</scope>
    <source>
        <strain evidence="2">LaAM-08-1</strain>
    </source>
</reference>
<name>A0A0C9X186_9AGAR</name>
<dbReference type="HOGENOM" id="CLU_3032697_0_0_1"/>